<sequence length="223" mass="24723">MRPSRPFPCAVCLLAAALVLARPVAADESDLVKVNQGYAAYASGDFATARAIWEPLANQGDGWAQYYMGLMYEAGQGVPRDDRAALDWYLKAANSRQRFVEGSRLIGHPDAKFRAGLFHYLGRGTEPDPYKAFNLWSSAGGRGHAEALYNLAVLMETSEDRKLQSDRLAWEYYHLAAEQGHPEALAQRDRLGGRLSENEIREAREAAARERQRMGIPAQVAVP</sequence>
<name>A0A1G7W6F5_9PROT</name>
<dbReference type="RefSeq" id="WP_176787582.1">
    <property type="nucleotide sequence ID" value="NZ_FNCV01000002.1"/>
</dbReference>
<proteinExistence type="predicted"/>
<evidence type="ECO:0000313" key="3">
    <source>
        <dbReference type="Proteomes" id="UP000217076"/>
    </source>
</evidence>
<dbReference type="InterPro" id="IPR011990">
    <property type="entry name" value="TPR-like_helical_dom_sf"/>
</dbReference>
<dbReference type="PANTHER" id="PTHR11102:SF160">
    <property type="entry name" value="ERAD-ASSOCIATED E3 UBIQUITIN-PROTEIN LIGASE COMPONENT HRD3"/>
    <property type="match status" value="1"/>
</dbReference>
<evidence type="ECO:0000256" key="1">
    <source>
        <dbReference type="SAM" id="SignalP"/>
    </source>
</evidence>
<organism evidence="2 3">
    <name type="scientific">Roseospirillum parvum</name>
    <dbReference type="NCBI Taxonomy" id="83401"/>
    <lineage>
        <taxon>Bacteria</taxon>
        <taxon>Pseudomonadati</taxon>
        <taxon>Pseudomonadota</taxon>
        <taxon>Alphaproteobacteria</taxon>
        <taxon>Rhodospirillales</taxon>
        <taxon>Rhodospirillaceae</taxon>
        <taxon>Roseospirillum</taxon>
    </lineage>
</organism>
<feature type="signal peptide" evidence="1">
    <location>
        <begin position="1"/>
        <end position="26"/>
    </location>
</feature>
<dbReference type="PANTHER" id="PTHR11102">
    <property type="entry name" value="SEL-1-LIKE PROTEIN"/>
    <property type="match status" value="1"/>
</dbReference>
<keyword evidence="3" id="KW-1185">Reference proteome</keyword>
<dbReference type="EMBL" id="FNCV01000002">
    <property type="protein sequence ID" value="SDG67369.1"/>
    <property type="molecule type" value="Genomic_DNA"/>
</dbReference>
<dbReference type="InterPro" id="IPR050767">
    <property type="entry name" value="Sel1_AlgK"/>
</dbReference>
<dbReference type="Pfam" id="PF08238">
    <property type="entry name" value="Sel1"/>
    <property type="match status" value="3"/>
</dbReference>
<dbReference type="AlphaFoldDB" id="A0A1G7W6F5"/>
<dbReference type="Proteomes" id="UP000217076">
    <property type="component" value="Unassembled WGS sequence"/>
</dbReference>
<dbReference type="Gene3D" id="1.25.40.10">
    <property type="entry name" value="Tetratricopeptide repeat domain"/>
    <property type="match status" value="1"/>
</dbReference>
<gene>
    <name evidence="2" type="ORF">SAMN05421742_10290</name>
</gene>
<dbReference type="SUPFAM" id="SSF81901">
    <property type="entry name" value="HCP-like"/>
    <property type="match status" value="1"/>
</dbReference>
<accession>A0A1G7W6F5</accession>
<dbReference type="SMART" id="SM00671">
    <property type="entry name" value="SEL1"/>
    <property type="match status" value="3"/>
</dbReference>
<protein>
    <submittedName>
        <fullName evidence="2">TPR repeat</fullName>
    </submittedName>
</protein>
<reference evidence="3" key="1">
    <citation type="submission" date="2016-10" db="EMBL/GenBank/DDBJ databases">
        <authorList>
            <person name="Varghese N."/>
            <person name="Submissions S."/>
        </authorList>
    </citation>
    <scope>NUCLEOTIDE SEQUENCE [LARGE SCALE GENOMIC DNA]</scope>
    <source>
        <strain evidence="3">930I</strain>
    </source>
</reference>
<dbReference type="InterPro" id="IPR006597">
    <property type="entry name" value="Sel1-like"/>
</dbReference>
<keyword evidence="1" id="KW-0732">Signal</keyword>
<feature type="chain" id="PRO_5011500840" evidence="1">
    <location>
        <begin position="27"/>
        <end position="223"/>
    </location>
</feature>
<dbReference type="STRING" id="83401.SAMN05421742_10290"/>
<evidence type="ECO:0000313" key="2">
    <source>
        <dbReference type="EMBL" id="SDG67369.1"/>
    </source>
</evidence>